<dbReference type="AlphaFoldDB" id="A0A075AMK8"/>
<evidence type="ECO:0000313" key="5">
    <source>
        <dbReference type="Proteomes" id="UP000281549"/>
    </source>
</evidence>
<reference evidence="2 4" key="1">
    <citation type="journal article" date="2013" name="Curr. Biol.">
        <title>Shared signatures of parasitism and phylogenomics unite Cryptomycota and microsporidia.</title>
        <authorList>
            <person name="James T.Y."/>
            <person name="Pelin A."/>
            <person name="Bonen L."/>
            <person name="Ahrendt S."/>
            <person name="Sain D."/>
            <person name="Corradi N."/>
            <person name="Stajich J.E."/>
        </authorList>
    </citation>
    <scope>NUCLEOTIDE SEQUENCE [LARGE SCALE GENOMIC DNA]</scope>
    <source>
        <strain evidence="2 4">CSF55</strain>
        <strain evidence="2 4">CSF55</strain>
    </source>
</reference>
<proteinExistence type="predicted"/>
<dbReference type="EMBL" id="KE561363">
    <property type="protein sequence ID" value="EPZ30866.1"/>
    <property type="molecule type" value="Genomic_DNA"/>
</dbReference>
<name>A0A075AMK8_ROZAC</name>
<organism evidence="2 4">
    <name type="scientific">Rozella allomycis (strain CSF55)</name>
    <dbReference type="NCBI Taxonomy" id="988480"/>
    <lineage>
        <taxon>Eukaryota</taxon>
        <taxon>Fungi</taxon>
        <taxon>Fungi incertae sedis</taxon>
        <taxon>Cryptomycota</taxon>
        <taxon>Cryptomycota incertae sedis</taxon>
        <taxon>Rozella</taxon>
    </lineage>
</organism>
<evidence type="ECO:0000313" key="2">
    <source>
        <dbReference type="EMBL" id="EPZ30866.1"/>
    </source>
</evidence>
<dbReference type="HOGENOM" id="CLU_866415_0_0_1"/>
<evidence type="ECO:0000256" key="1">
    <source>
        <dbReference type="SAM" id="MobiDB-lite"/>
    </source>
</evidence>
<gene>
    <name evidence="2" type="ORF">O9G_004962</name>
    <name evidence="3" type="ORF">ROZALSC1DRAFT_29620</name>
</gene>
<reference evidence="3" key="3">
    <citation type="submission" date="2018-08" db="EMBL/GenBank/DDBJ databases">
        <title>Leveraging single-cell genomics to expand the Fungal Tree of Life.</title>
        <authorList>
            <consortium name="DOE Joint Genome Institute"/>
            <person name="Ahrendt S.R."/>
            <person name="Quandt C.A."/>
            <person name="Ciobanu D."/>
            <person name="Clum A."/>
            <person name="Salamov A."/>
            <person name="Andreopoulos B."/>
            <person name="Cheng J.-F."/>
            <person name="Woyke T."/>
            <person name="Pelin A."/>
            <person name="Henrissat B."/>
            <person name="Reynolds N."/>
            <person name="Benny G.L."/>
            <person name="Smith M.E."/>
            <person name="James T.Y."/>
            <person name="Grigoriev I.V."/>
        </authorList>
    </citation>
    <scope>NUCLEOTIDE SEQUENCE</scope>
    <source>
        <strain evidence="3">CSF55</strain>
    </source>
</reference>
<dbReference type="Proteomes" id="UP000281549">
    <property type="component" value="Unassembled WGS sequence"/>
</dbReference>
<sequence>MLDVTTKKISVYEANDATLDLPMNIDEIYNSWSKFRLQNNKKHYEQLFRMPNEFYENSDRSFSEKFRYFCSDYVDFVLIDSIKLYKTNKALQHGVSTHESEYTYRSHTYYVDPLPESPIKITVSKLRFVMKTENDPMCNSVLLSMSIDHWRQLKKIFTALHLARNKVAATLRLDDDTSEPSNDEAEGPFPPFMFNMKDDDFDEVIELGDDNLMQSKSETLENNSISDFDMKSSSLFAAMQGSVLDKDSEEPMQKKEKRQATFQANSSSHNKKKKIENENIEDLIHQAEKFCQTMQDQVIQFKKLIGNIKSQMAKNSSSNKE</sequence>
<feature type="region of interest" description="Disordered" evidence="1">
    <location>
        <begin position="244"/>
        <end position="274"/>
    </location>
</feature>
<dbReference type="Proteomes" id="UP000030755">
    <property type="component" value="Unassembled WGS sequence"/>
</dbReference>
<keyword evidence="4" id="KW-1185">Reference proteome</keyword>
<evidence type="ECO:0000313" key="4">
    <source>
        <dbReference type="Proteomes" id="UP000030755"/>
    </source>
</evidence>
<feature type="compositionally biased region" description="Basic and acidic residues" evidence="1">
    <location>
        <begin position="244"/>
        <end position="254"/>
    </location>
</feature>
<reference evidence="5" key="2">
    <citation type="journal article" date="2018" name="Nat. Microbiol.">
        <title>Leveraging single-cell genomics to expand the fungal tree of life.</title>
        <authorList>
            <person name="Ahrendt S.R."/>
            <person name="Quandt C.A."/>
            <person name="Ciobanu D."/>
            <person name="Clum A."/>
            <person name="Salamov A."/>
            <person name="Andreopoulos B."/>
            <person name="Cheng J.F."/>
            <person name="Woyke T."/>
            <person name="Pelin A."/>
            <person name="Henrissat B."/>
            <person name="Reynolds N.K."/>
            <person name="Benny G.L."/>
            <person name="Smith M.E."/>
            <person name="James T.Y."/>
            <person name="Grigoriev I.V."/>
        </authorList>
    </citation>
    <scope>NUCLEOTIDE SEQUENCE [LARGE SCALE GENOMIC DNA]</scope>
    <source>
        <strain evidence="5">CSF55</strain>
    </source>
</reference>
<dbReference type="EMBL" id="ML005388">
    <property type="protein sequence ID" value="RKP18708.1"/>
    <property type="molecule type" value="Genomic_DNA"/>
</dbReference>
<accession>A0A075AMK8</accession>
<evidence type="ECO:0000313" key="3">
    <source>
        <dbReference type="EMBL" id="RKP18708.1"/>
    </source>
</evidence>
<protein>
    <submittedName>
        <fullName evidence="2">Uncharacterized protein</fullName>
    </submittedName>
</protein>